<sequence length="278" mass="28647">MTMETPAGPDPATVRAAASRPGVRAAFDRAHQALGDLRFAEGLRRGWQEARAEAAVREAAALAVLEGARVTVDDLRTHSMRDTGGADFDPATALAVGIWRSQWNMASRFEPLNQRRAGAGRAPVPLPALVASLHRDACSALVASGRLPAGRVAIPVSPAVLAAAMARTRIDAPAIARAGAVIAHFRQCEVFSPASVAVGAGLARWILVSSGVDPTGAAVVSAADALDPVGAARALAGWASGDEAGVGEWLVHVAQCVEYGARIGRDIAVHVQARTLGD</sequence>
<dbReference type="Proteomes" id="UP000718630">
    <property type="component" value="Unassembled WGS sequence"/>
</dbReference>
<organism evidence="2 3">
    <name type="scientific">Schaalia georgiae</name>
    <dbReference type="NCBI Taxonomy" id="52768"/>
    <lineage>
        <taxon>Bacteria</taxon>
        <taxon>Bacillati</taxon>
        <taxon>Actinomycetota</taxon>
        <taxon>Actinomycetes</taxon>
        <taxon>Actinomycetales</taxon>
        <taxon>Actinomycetaceae</taxon>
        <taxon>Schaalia</taxon>
    </lineage>
</organism>
<feature type="region of interest" description="Disordered" evidence="1">
    <location>
        <begin position="1"/>
        <end position="20"/>
    </location>
</feature>
<dbReference type="AlphaFoldDB" id="A0A929QYA9"/>
<protein>
    <recommendedName>
        <fullName evidence="4">Oxidoreductase</fullName>
    </recommendedName>
</protein>
<reference evidence="2" key="1">
    <citation type="submission" date="2020-04" db="EMBL/GenBank/DDBJ databases">
        <title>Deep metagenomics examines the oral microbiome during advanced dental caries in children, revealing novel taxa and co-occurrences with host molecules.</title>
        <authorList>
            <person name="Baker J.L."/>
            <person name="Morton J.T."/>
            <person name="Dinis M."/>
            <person name="Alvarez R."/>
            <person name="Tran N.C."/>
            <person name="Knight R."/>
            <person name="Edlund A."/>
        </authorList>
    </citation>
    <scope>NUCLEOTIDE SEQUENCE</scope>
    <source>
        <strain evidence="2">JCVI_32_bin.64</strain>
    </source>
</reference>
<dbReference type="EMBL" id="JABZFZ010000098">
    <property type="protein sequence ID" value="MBF0939800.1"/>
    <property type="molecule type" value="Genomic_DNA"/>
</dbReference>
<evidence type="ECO:0000313" key="3">
    <source>
        <dbReference type="Proteomes" id="UP000718630"/>
    </source>
</evidence>
<name>A0A929QYA9_9ACTO</name>
<comment type="caution">
    <text evidence="2">The sequence shown here is derived from an EMBL/GenBank/DDBJ whole genome shotgun (WGS) entry which is preliminary data.</text>
</comment>
<evidence type="ECO:0008006" key="4">
    <source>
        <dbReference type="Google" id="ProtNLM"/>
    </source>
</evidence>
<evidence type="ECO:0000256" key="1">
    <source>
        <dbReference type="SAM" id="MobiDB-lite"/>
    </source>
</evidence>
<proteinExistence type="predicted"/>
<gene>
    <name evidence="2" type="ORF">HXK03_02840</name>
</gene>
<accession>A0A929QYA9</accession>
<evidence type="ECO:0000313" key="2">
    <source>
        <dbReference type="EMBL" id="MBF0939800.1"/>
    </source>
</evidence>